<proteinExistence type="predicted"/>
<dbReference type="Pfam" id="PF00903">
    <property type="entry name" value="Glyoxalase"/>
    <property type="match status" value="1"/>
</dbReference>
<dbReference type="InterPro" id="IPR037523">
    <property type="entry name" value="VOC_core"/>
</dbReference>
<organism evidence="3 4">
    <name type="scientific">Rhodoplanes roseus</name>
    <dbReference type="NCBI Taxonomy" id="29409"/>
    <lineage>
        <taxon>Bacteria</taxon>
        <taxon>Pseudomonadati</taxon>
        <taxon>Pseudomonadota</taxon>
        <taxon>Alphaproteobacteria</taxon>
        <taxon>Hyphomicrobiales</taxon>
        <taxon>Nitrobacteraceae</taxon>
        <taxon>Rhodoplanes</taxon>
    </lineage>
</organism>
<dbReference type="SUPFAM" id="SSF54593">
    <property type="entry name" value="Glyoxalase/Bleomycin resistance protein/Dihydroxybiphenyl dioxygenase"/>
    <property type="match status" value="1"/>
</dbReference>
<dbReference type="AlphaFoldDB" id="A0A327KV49"/>
<comment type="caution">
    <text evidence="3">The sequence shown here is derived from an EMBL/GenBank/DDBJ whole genome shotgun (WGS) entry which is preliminary data.</text>
</comment>
<reference evidence="3 4" key="1">
    <citation type="submission" date="2017-07" db="EMBL/GenBank/DDBJ databases">
        <title>Draft Genome Sequences of Select Purple Nonsulfur Bacteria.</title>
        <authorList>
            <person name="Lasarre B."/>
            <person name="Mckinlay J.B."/>
        </authorList>
    </citation>
    <scope>NUCLEOTIDE SEQUENCE [LARGE SCALE GENOMIC DNA]</scope>
    <source>
        <strain evidence="3 4">DSM 5909</strain>
    </source>
</reference>
<evidence type="ECO:0000259" key="2">
    <source>
        <dbReference type="PROSITE" id="PS51819"/>
    </source>
</evidence>
<dbReference type="InterPro" id="IPR029068">
    <property type="entry name" value="Glyas_Bleomycin-R_OHBP_Dase"/>
</dbReference>
<keyword evidence="4" id="KW-1185">Reference proteome</keyword>
<dbReference type="RefSeq" id="WP_111421960.1">
    <property type="nucleotide sequence ID" value="NZ_NPEX01000305.1"/>
</dbReference>
<dbReference type="PANTHER" id="PTHR43048:SF5">
    <property type="entry name" value="BLR5325 PROTEIN"/>
    <property type="match status" value="1"/>
</dbReference>
<accession>A0A327KV49</accession>
<dbReference type="InterPro" id="IPR051785">
    <property type="entry name" value="MMCE/EMCE_epimerase"/>
</dbReference>
<dbReference type="EMBL" id="NPEX01000305">
    <property type="protein sequence ID" value="RAI39208.1"/>
    <property type="molecule type" value="Genomic_DNA"/>
</dbReference>
<dbReference type="OrthoDB" id="9799428at2"/>
<keyword evidence="1" id="KW-0479">Metal-binding</keyword>
<protein>
    <submittedName>
        <fullName evidence="3">Glyoxalase</fullName>
    </submittedName>
</protein>
<dbReference type="PROSITE" id="PS51819">
    <property type="entry name" value="VOC"/>
    <property type="match status" value="1"/>
</dbReference>
<gene>
    <name evidence="3" type="ORF">CH341_26320</name>
</gene>
<sequence length="131" mass="14257">MAAIVFDHVHLRSTDPEAMAQWFERILGAEILRSVEQGKPRIDLKLGGAKIFIAPVTPGDGVNPPPALPCRGLDHFGLHVENVDGVAAELKQKGVVFTKEPHSPRPGIRICFIRGPEDVSIELLERSPVPA</sequence>
<dbReference type="GO" id="GO:0004493">
    <property type="term" value="F:methylmalonyl-CoA epimerase activity"/>
    <property type="evidence" value="ECO:0007669"/>
    <property type="project" value="TreeGrafter"/>
</dbReference>
<dbReference type="GO" id="GO:0046491">
    <property type="term" value="P:L-methylmalonyl-CoA metabolic process"/>
    <property type="evidence" value="ECO:0007669"/>
    <property type="project" value="TreeGrafter"/>
</dbReference>
<dbReference type="PANTHER" id="PTHR43048">
    <property type="entry name" value="METHYLMALONYL-COA EPIMERASE"/>
    <property type="match status" value="1"/>
</dbReference>
<name>A0A327KV49_9BRAD</name>
<feature type="domain" description="VOC" evidence="2">
    <location>
        <begin position="5"/>
        <end position="126"/>
    </location>
</feature>
<dbReference type="CDD" id="cd06587">
    <property type="entry name" value="VOC"/>
    <property type="match status" value="1"/>
</dbReference>
<dbReference type="Gene3D" id="3.10.180.10">
    <property type="entry name" value="2,3-Dihydroxybiphenyl 1,2-Dioxygenase, domain 1"/>
    <property type="match status" value="1"/>
</dbReference>
<dbReference type="GO" id="GO:0046872">
    <property type="term" value="F:metal ion binding"/>
    <property type="evidence" value="ECO:0007669"/>
    <property type="project" value="UniProtKB-KW"/>
</dbReference>
<dbReference type="InterPro" id="IPR004360">
    <property type="entry name" value="Glyas_Fos-R_dOase_dom"/>
</dbReference>
<dbReference type="Proteomes" id="UP000249130">
    <property type="component" value="Unassembled WGS sequence"/>
</dbReference>
<evidence type="ECO:0000256" key="1">
    <source>
        <dbReference type="ARBA" id="ARBA00022723"/>
    </source>
</evidence>
<evidence type="ECO:0000313" key="3">
    <source>
        <dbReference type="EMBL" id="RAI39208.1"/>
    </source>
</evidence>
<evidence type="ECO:0000313" key="4">
    <source>
        <dbReference type="Proteomes" id="UP000249130"/>
    </source>
</evidence>